<gene>
    <name evidence="1" type="ORF">GCM10009304_28240</name>
</gene>
<accession>A0A917PYI6</accession>
<dbReference type="Proteomes" id="UP000635983">
    <property type="component" value="Unassembled WGS sequence"/>
</dbReference>
<evidence type="ECO:0000313" key="1">
    <source>
        <dbReference type="EMBL" id="GGK00743.1"/>
    </source>
</evidence>
<comment type="caution">
    <text evidence="1">The sequence shown here is derived from an EMBL/GenBank/DDBJ whole genome shotgun (WGS) entry which is preliminary data.</text>
</comment>
<sequence>MAVSADLVGAGHARDEVVHMPIASMANRSPARSHMGYLYRFSFSPKNQRDTFLIGAGHA</sequence>
<evidence type="ECO:0000313" key="2">
    <source>
        <dbReference type="Proteomes" id="UP000635983"/>
    </source>
</evidence>
<reference evidence="1" key="2">
    <citation type="submission" date="2020-09" db="EMBL/GenBank/DDBJ databases">
        <authorList>
            <person name="Sun Q."/>
            <person name="Ohkuma M."/>
        </authorList>
    </citation>
    <scope>NUCLEOTIDE SEQUENCE</scope>
    <source>
        <strain evidence="1">JCM 30078</strain>
    </source>
</reference>
<name>A0A917PYI6_9PSED</name>
<dbReference type="EMBL" id="BMPO01000006">
    <property type="protein sequence ID" value="GGK00743.1"/>
    <property type="molecule type" value="Genomic_DNA"/>
</dbReference>
<keyword evidence="2" id="KW-1185">Reference proteome</keyword>
<organism evidence="1 2">
    <name type="scientific">Pseudomonas matsuisoli</name>
    <dbReference type="NCBI Taxonomy" id="1515666"/>
    <lineage>
        <taxon>Bacteria</taxon>
        <taxon>Pseudomonadati</taxon>
        <taxon>Pseudomonadota</taxon>
        <taxon>Gammaproteobacteria</taxon>
        <taxon>Pseudomonadales</taxon>
        <taxon>Pseudomonadaceae</taxon>
        <taxon>Pseudomonas</taxon>
    </lineage>
</organism>
<reference evidence="1" key="1">
    <citation type="journal article" date="2014" name="Int. J. Syst. Evol. Microbiol.">
        <title>Complete genome sequence of Corynebacterium casei LMG S-19264T (=DSM 44701T), isolated from a smear-ripened cheese.</title>
        <authorList>
            <consortium name="US DOE Joint Genome Institute (JGI-PGF)"/>
            <person name="Walter F."/>
            <person name="Albersmeier A."/>
            <person name="Kalinowski J."/>
            <person name="Ruckert C."/>
        </authorList>
    </citation>
    <scope>NUCLEOTIDE SEQUENCE</scope>
    <source>
        <strain evidence="1">JCM 30078</strain>
    </source>
</reference>
<protein>
    <submittedName>
        <fullName evidence="1">Uncharacterized protein</fullName>
    </submittedName>
</protein>
<dbReference type="AlphaFoldDB" id="A0A917PYI6"/>
<proteinExistence type="predicted"/>